<feature type="region of interest" description="Disordered" evidence="1">
    <location>
        <begin position="517"/>
        <end position="541"/>
    </location>
</feature>
<sequence>MIIQTMPYPAAAEDYANLLVYPLTYDETDKDGAYALTRSGGMAITPSGFEADGFQNRLKTTSLPAWLASSTNALSVNLRAKVWANTRHTTRDVLLSIGNDDATANPKLEIGIFDDDEMRNTPVFGLRTYNGSITTRYFGIANWRYGLRWPTVGLTANGETVRPQGLLFLDSDTILVSGHYNDTESRVYKIDLTDGTVLGSFTFGLSTYRHVAAWARRANGEVWCVDYETDDALEIDLDASFASGTAVINTTWNLSNLGTNVLTGIEFVTVSGTEYVLIALYIGSSTTWLYVIPTTQIADGATFAIANRHKRFVLGRQCQGITLRQSDGLLYLSHNTNSTSANTCPIDVANISAAITSTPDGGTLAILRTHQGPSQYPEDIKFHPTTNECWVGTEGRDAVIDNEGFLAYWRSPLTDNKPVERDIRIDYDGAGNWEFWLDGLFFDDLNGVSPTIMPGQISIGGPPAASAGWANGFALASIRSVAMKDSTFSAAELAALEAGTYEPNTLTAYNVTITNPGAESGTTGWTSESGGLSTRTSNPDPRYEEGVANTAYFFGGPNAATVARQRFSIATATGLSTGEIDSKIASGDLWATARWWQTNFDETADPGTMGIRYLNGTPTTLATNYGAVTFLGMNQYWMRRSLSAAANSGSRNIDILHRMDRTSGTNNDSYHDDVTLTIYAR</sequence>
<feature type="compositionally biased region" description="Low complexity" evidence="1">
    <location>
        <begin position="520"/>
        <end position="534"/>
    </location>
</feature>
<proteinExistence type="predicted"/>
<evidence type="ECO:0000313" key="3">
    <source>
        <dbReference type="Proteomes" id="UP000445582"/>
    </source>
</evidence>
<accession>A0A844YHK8</accession>
<dbReference type="InterPro" id="IPR011048">
    <property type="entry name" value="Haem_d1_sf"/>
</dbReference>
<name>A0A844YHK8_9SPHN</name>
<evidence type="ECO:0000256" key="1">
    <source>
        <dbReference type="SAM" id="MobiDB-lite"/>
    </source>
</evidence>
<dbReference type="OrthoDB" id="9765926at2"/>
<comment type="caution">
    <text evidence="2">The sequence shown here is derived from an EMBL/GenBank/DDBJ whole genome shotgun (WGS) entry which is preliminary data.</text>
</comment>
<dbReference type="EMBL" id="WTYN01000001">
    <property type="protein sequence ID" value="MXO63417.1"/>
    <property type="molecule type" value="Genomic_DNA"/>
</dbReference>
<reference evidence="2 3" key="1">
    <citation type="submission" date="2019-12" db="EMBL/GenBank/DDBJ databases">
        <title>Genomic-based taxomic classification of the family Erythrobacteraceae.</title>
        <authorList>
            <person name="Xu L."/>
        </authorList>
    </citation>
    <scope>NUCLEOTIDE SEQUENCE [LARGE SCALE GENOMIC DNA]</scope>
    <source>
        <strain evidence="2 3">MCCC 1A09965</strain>
    </source>
</reference>
<dbReference type="Proteomes" id="UP000445582">
    <property type="component" value="Unassembled WGS sequence"/>
</dbReference>
<evidence type="ECO:0000313" key="2">
    <source>
        <dbReference type="EMBL" id="MXO63417.1"/>
    </source>
</evidence>
<dbReference type="RefSeq" id="WP_160675038.1">
    <property type="nucleotide sequence ID" value="NZ_WTYN01000001.1"/>
</dbReference>
<dbReference type="AlphaFoldDB" id="A0A844YHK8"/>
<dbReference type="SUPFAM" id="SSF51004">
    <property type="entry name" value="C-terminal (heme d1) domain of cytochrome cd1-nitrite reductase"/>
    <property type="match status" value="1"/>
</dbReference>
<protein>
    <submittedName>
        <fullName evidence="2">Uncharacterized protein</fullName>
    </submittedName>
</protein>
<organism evidence="2 3">
    <name type="scientific">Qipengyuania oceanensis</name>
    <dbReference type="NCBI Taxonomy" id="1463597"/>
    <lineage>
        <taxon>Bacteria</taxon>
        <taxon>Pseudomonadati</taxon>
        <taxon>Pseudomonadota</taxon>
        <taxon>Alphaproteobacteria</taxon>
        <taxon>Sphingomonadales</taxon>
        <taxon>Erythrobacteraceae</taxon>
        <taxon>Qipengyuania</taxon>
    </lineage>
</organism>
<keyword evidence="3" id="KW-1185">Reference proteome</keyword>
<gene>
    <name evidence="2" type="ORF">GRI48_10380</name>
</gene>